<evidence type="ECO:0000256" key="2">
    <source>
        <dbReference type="ARBA" id="ARBA00023125"/>
    </source>
</evidence>
<organism evidence="3">
    <name type="scientific">bioreactor metagenome</name>
    <dbReference type="NCBI Taxonomy" id="1076179"/>
    <lineage>
        <taxon>unclassified sequences</taxon>
        <taxon>metagenomes</taxon>
        <taxon>ecological metagenomes</taxon>
    </lineage>
</organism>
<proteinExistence type="predicted"/>
<name>A0A645HTA8_9ZZZZ</name>
<evidence type="ECO:0000313" key="3">
    <source>
        <dbReference type="EMBL" id="MPN42295.1"/>
    </source>
</evidence>
<dbReference type="AlphaFoldDB" id="A0A645HTA8"/>
<dbReference type="Gene3D" id="1.10.287.1120">
    <property type="entry name" value="Bipartite methylase S protein"/>
    <property type="match status" value="1"/>
</dbReference>
<dbReference type="EMBL" id="VSSQ01099940">
    <property type="protein sequence ID" value="MPN42295.1"/>
    <property type="molecule type" value="Genomic_DNA"/>
</dbReference>
<dbReference type="GO" id="GO:0003677">
    <property type="term" value="F:DNA binding"/>
    <property type="evidence" value="ECO:0007669"/>
    <property type="project" value="UniProtKB-KW"/>
</dbReference>
<evidence type="ECO:0008006" key="4">
    <source>
        <dbReference type="Google" id="ProtNLM"/>
    </source>
</evidence>
<evidence type="ECO:0000256" key="1">
    <source>
        <dbReference type="ARBA" id="ARBA00022747"/>
    </source>
</evidence>
<gene>
    <name evidence="3" type="ORF">SDC9_189852</name>
</gene>
<comment type="caution">
    <text evidence="3">The sequence shown here is derived from an EMBL/GenBank/DDBJ whole genome shotgun (WGS) entry which is preliminary data.</text>
</comment>
<accession>A0A645HTA8</accession>
<dbReference type="InterPro" id="IPR044946">
    <property type="entry name" value="Restrct_endonuc_typeI_TRD_sf"/>
</dbReference>
<reference evidence="3" key="1">
    <citation type="submission" date="2019-08" db="EMBL/GenBank/DDBJ databases">
        <authorList>
            <person name="Kucharzyk K."/>
            <person name="Murdoch R.W."/>
            <person name="Higgins S."/>
            <person name="Loffler F."/>
        </authorList>
    </citation>
    <scope>NUCLEOTIDE SEQUENCE</scope>
</reference>
<keyword evidence="2" id="KW-0238">DNA-binding</keyword>
<keyword evidence="1" id="KW-0680">Restriction system</keyword>
<dbReference type="SUPFAM" id="SSF116734">
    <property type="entry name" value="DNA methylase specificity domain"/>
    <property type="match status" value="1"/>
</dbReference>
<dbReference type="GO" id="GO:0009307">
    <property type="term" value="P:DNA restriction-modification system"/>
    <property type="evidence" value="ECO:0007669"/>
    <property type="project" value="UniProtKB-KW"/>
</dbReference>
<dbReference type="Gene3D" id="3.90.220.20">
    <property type="entry name" value="DNA methylase specificity domains"/>
    <property type="match status" value="1"/>
</dbReference>
<sequence>MAFRKLYKAISNGVRQNTSDFRSWSKAGDIIIALPPLSEQNIIADYIDARCQEIESMIAALRSEISLITEYRTRMISDVVTGKVDIRDIEVSSIAVKEINVESFEVEESDEITDVEVEEDADD</sequence>
<protein>
    <recommendedName>
        <fullName evidence="4">Type I restriction modification DNA specificity domain-containing protein</fullName>
    </recommendedName>
</protein>